<reference evidence="3" key="2">
    <citation type="submission" date="2025-08" db="UniProtKB">
        <authorList>
            <consortium name="RefSeq"/>
        </authorList>
    </citation>
    <scope>IDENTIFICATION</scope>
    <source>
        <tissue evidence="3">Leaf</tissue>
    </source>
</reference>
<keyword evidence="2" id="KW-1185">Reference proteome</keyword>
<dbReference type="SUPFAM" id="SSF81383">
    <property type="entry name" value="F-box domain"/>
    <property type="match status" value="1"/>
</dbReference>
<dbReference type="Proteomes" id="UP000515151">
    <property type="component" value="Chromosome 3"/>
</dbReference>
<reference evidence="2" key="1">
    <citation type="journal article" date="2020" name="Plant Biotechnol. J.">
        <title>The pomegranate (Punica granatum L.) draft genome dissects genetic divergence between soft- and hard-seeded cultivars.</title>
        <authorList>
            <person name="Luo X."/>
            <person name="Li H."/>
            <person name="Wu Z."/>
            <person name="Yao W."/>
            <person name="Zhao P."/>
            <person name="Cao D."/>
            <person name="Yu H."/>
            <person name="Li K."/>
            <person name="Poudel K."/>
            <person name="Zhao D."/>
            <person name="Zhang F."/>
            <person name="Xia X."/>
            <person name="Chen L."/>
            <person name="Wang Q."/>
            <person name="Jing D."/>
            <person name="Cao S."/>
        </authorList>
    </citation>
    <scope>NUCLEOTIDE SEQUENCE [LARGE SCALE GENOMIC DNA]</scope>
    <source>
        <strain evidence="2">cv. Tunisia</strain>
    </source>
</reference>
<dbReference type="PANTHER" id="PTHR31111:SF138">
    <property type="entry name" value="F-BOX ASSOCIATED DOMAIN-CONTAINING PROTEIN"/>
    <property type="match status" value="1"/>
</dbReference>
<evidence type="ECO:0000259" key="1">
    <source>
        <dbReference type="PROSITE" id="PS50181"/>
    </source>
</evidence>
<dbReference type="NCBIfam" id="TIGR01640">
    <property type="entry name" value="F_box_assoc_1"/>
    <property type="match status" value="1"/>
</dbReference>
<dbReference type="RefSeq" id="XP_031387032.1">
    <property type="nucleotide sequence ID" value="XM_031531172.1"/>
</dbReference>
<organism evidence="2 3">
    <name type="scientific">Punica granatum</name>
    <name type="common">Pomegranate</name>
    <dbReference type="NCBI Taxonomy" id="22663"/>
    <lineage>
        <taxon>Eukaryota</taxon>
        <taxon>Viridiplantae</taxon>
        <taxon>Streptophyta</taxon>
        <taxon>Embryophyta</taxon>
        <taxon>Tracheophyta</taxon>
        <taxon>Spermatophyta</taxon>
        <taxon>Magnoliopsida</taxon>
        <taxon>eudicotyledons</taxon>
        <taxon>Gunneridae</taxon>
        <taxon>Pentapetalae</taxon>
        <taxon>rosids</taxon>
        <taxon>malvids</taxon>
        <taxon>Myrtales</taxon>
        <taxon>Lythraceae</taxon>
        <taxon>Punica</taxon>
    </lineage>
</organism>
<dbReference type="GeneID" id="116200311"/>
<dbReference type="InterPro" id="IPR017451">
    <property type="entry name" value="F-box-assoc_interact_dom"/>
</dbReference>
<dbReference type="Pfam" id="PF08268">
    <property type="entry name" value="FBA_3"/>
    <property type="match status" value="1"/>
</dbReference>
<gene>
    <name evidence="3" type="primary">LOC116200311</name>
</gene>
<dbReference type="Pfam" id="PF00646">
    <property type="entry name" value="F-box"/>
    <property type="match status" value="1"/>
</dbReference>
<dbReference type="AlphaFoldDB" id="A0A6P8CR75"/>
<name>A0A6P8CR75_PUNGR</name>
<dbReference type="Gene3D" id="1.20.1280.50">
    <property type="match status" value="1"/>
</dbReference>
<dbReference type="SMART" id="SM00256">
    <property type="entry name" value="FBOX"/>
    <property type="match status" value="1"/>
</dbReference>
<evidence type="ECO:0000313" key="2">
    <source>
        <dbReference type="Proteomes" id="UP000515151"/>
    </source>
</evidence>
<dbReference type="InterPro" id="IPR013187">
    <property type="entry name" value="F-box-assoc_dom_typ3"/>
</dbReference>
<dbReference type="CDD" id="cd22157">
    <property type="entry name" value="F-box_AtFBW1-like"/>
    <property type="match status" value="1"/>
</dbReference>
<evidence type="ECO:0000313" key="3">
    <source>
        <dbReference type="RefSeq" id="XP_031387032.1"/>
    </source>
</evidence>
<dbReference type="PANTHER" id="PTHR31111">
    <property type="entry name" value="BNAA05G37150D PROTEIN-RELATED"/>
    <property type="match status" value="1"/>
</dbReference>
<proteinExistence type="predicted"/>
<protein>
    <submittedName>
        <fullName evidence="3">F-box protein At3g23960</fullName>
    </submittedName>
</protein>
<dbReference type="PROSITE" id="PS50181">
    <property type="entry name" value="FBOX"/>
    <property type="match status" value="1"/>
</dbReference>
<dbReference type="OrthoDB" id="687122at2759"/>
<dbReference type="InterPro" id="IPR036047">
    <property type="entry name" value="F-box-like_dom_sf"/>
</dbReference>
<dbReference type="InterPro" id="IPR001810">
    <property type="entry name" value="F-box_dom"/>
</dbReference>
<sequence>MESARQYLPPEIIFEILVRLPVKSLCRFRCVSPFWHSMISSPHFIESHFARSSSRPTLLISCLYSEHDRGCSIRGTSFYSMNYSNRENQLQTLTKHGKLTWSHSPRCPDILQSVGGQVLVQLGDVIRIYNPSTRESVADVTTQNPEGTHAMESFLGFDPIGKIHKILCTFLRFSLEQHGPWFIDYKVLALDGKNQWRTISDGHRHLITSNSICLDGVIYYITGSLAEPQEQQSFIGFDVRSESFRMMELPSPLKASSTSATEWHLVELHGRVAIVHNYDLTHGEEIDLWVFEGFNQRQSWSCKRILLPLSWKHIYLLLLGGTQTGELLFRPLFVDQPCRLFYFDMETNRARECEIPGLLDEVNPNNILMHLYHKKTINFLPILLRPASVMIRAPTVVFGRWRSTGHLLCSVELDCPVIYMVAANPTEEIEVSMGSIGSFWSDHGGSKLHTICSEQPPENALAACQCKDQCLHSSRVIFRREM</sequence>
<feature type="domain" description="F-box" evidence="1">
    <location>
        <begin position="2"/>
        <end position="52"/>
    </location>
</feature>
<accession>A0A6P8CR75</accession>